<sequence length="104" mass="11478">MSLPYPVVLTPVDEIGGIPFQVELEDGRFVDCFISIDALASNFTACDTKEGRIRTLQARTLFTALVRDRMAAGDEEPVYLTYAIVYSYLSRPPASTPLPPPPEI</sequence>
<gene>
    <name evidence="1" type="ORF">FAZ21_10360</name>
</gene>
<keyword evidence="2" id="KW-1185">Reference proteome</keyword>
<organism evidence="1 2">
    <name type="scientific">Chitiniphilus eburneus</name>
    <dbReference type="NCBI Taxonomy" id="2571148"/>
    <lineage>
        <taxon>Bacteria</taxon>
        <taxon>Pseudomonadati</taxon>
        <taxon>Pseudomonadota</taxon>
        <taxon>Betaproteobacteria</taxon>
        <taxon>Neisseriales</taxon>
        <taxon>Chitinibacteraceae</taxon>
        <taxon>Chitiniphilus</taxon>
    </lineage>
</organism>
<dbReference type="Proteomes" id="UP000310016">
    <property type="component" value="Unassembled WGS sequence"/>
</dbReference>
<name>A0A4V5MQS1_9NEIS</name>
<protein>
    <submittedName>
        <fullName evidence="1">Uncharacterized protein</fullName>
    </submittedName>
</protein>
<evidence type="ECO:0000313" key="1">
    <source>
        <dbReference type="EMBL" id="TJZ73578.1"/>
    </source>
</evidence>
<evidence type="ECO:0000313" key="2">
    <source>
        <dbReference type="Proteomes" id="UP000310016"/>
    </source>
</evidence>
<dbReference type="EMBL" id="SUMF01000009">
    <property type="protein sequence ID" value="TJZ73578.1"/>
    <property type="molecule type" value="Genomic_DNA"/>
</dbReference>
<dbReference type="RefSeq" id="WP_136773367.1">
    <property type="nucleotide sequence ID" value="NZ_CP156074.1"/>
</dbReference>
<dbReference type="OrthoDB" id="8617530at2"/>
<dbReference type="AlphaFoldDB" id="A0A4V5MQS1"/>
<reference evidence="1 2" key="1">
    <citation type="submission" date="2019-04" db="EMBL/GenBank/DDBJ databases">
        <title>Chitiniphilus eburnea sp. nov., a novel chitinolytic bacterium isolated from aquaculture sludge.</title>
        <authorList>
            <person name="Sheng M."/>
        </authorList>
    </citation>
    <scope>NUCLEOTIDE SEQUENCE [LARGE SCALE GENOMIC DNA]</scope>
    <source>
        <strain evidence="1 2">HX-2-15</strain>
    </source>
</reference>
<accession>A0A4V5MQS1</accession>
<comment type="caution">
    <text evidence="1">The sequence shown here is derived from an EMBL/GenBank/DDBJ whole genome shotgun (WGS) entry which is preliminary data.</text>
</comment>
<proteinExistence type="predicted"/>